<name>A0A5C6MLN5_9TELE</name>
<keyword evidence="1" id="KW-0812">Transmembrane</keyword>
<dbReference type="PANTHER" id="PTHR14550">
    <property type="entry name" value="TRANSMEMBRANE PROTEIN 109"/>
    <property type="match status" value="1"/>
</dbReference>
<dbReference type="InterPro" id="IPR039492">
    <property type="entry name" value="TMEM109"/>
</dbReference>
<evidence type="ECO:0000256" key="1">
    <source>
        <dbReference type="SAM" id="Phobius"/>
    </source>
</evidence>
<evidence type="ECO:0000256" key="2">
    <source>
        <dbReference type="SAM" id="SignalP"/>
    </source>
</evidence>
<dbReference type="GO" id="GO:0071480">
    <property type="term" value="P:cellular response to gamma radiation"/>
    <property type="evidence" value="ECO:0007669"/>
    <property type="project" value="InterPro"/>
</dbReference>
<dbReference type="GO" id="GO:0042771">
    <property type="term" value="P:intrinsic apoptotic signaling pathway in response to DNA damage by p53 class mediator"/>
    <property type="evidence" value="ECO:0007669"/>
    <property type="project" value="TreeGrafter"/>
</dbReference>
<keyword evidence="2" id="KW-0732">Signal</keyword>
<proteinExistence type="predicted"/>
<feature type="transmembrane region" description="Helical" evidence="1">
    <location>
        <begin position="193"/>
        <end position="214"/>
    </location>
</feature>
<organism evidence="3 4">
    <name type="scientific">Takifugu flavidus</name>
    <name type="common">sansaifugu</name>
    <dbReference type="NCBI Taxonomy" id="433684"/>
    <lineage>
        <taxon>Eukaryota</taxon>
        <taxon>Metazoa</taxon>
        <taxon>Chordata</taxon>
        <taxon>Craniata</taxon>
        <taxon>Vertebrata</taxon>
        <taxon>Euteleostomi</taxon>
        <taxon>Actinopterygii</taxon>
        <taxon>Neopterygii</taxon>
        <taxon>Teleostei</taxon>
        <taxon>Neoteleostei</taxon>
        <taxon>Acanthomorphata</taxon>
        <taxon>Eupercaria</taxon>
        <taxon>Tetraodontiformes</taxon>
        <taxon>Tetradontoidea</taxon>
        <taxon>Tetraodontidae</taxon>
        <taxon>Takifugu</taxon>
    </lineage>
</organism>
<evidence type="ECO:0008006" key="5">
    <source>
        <dbReference type="Google" id="ProtNLM"/>
    </source>
</evidence>
<comment type="caution">
    <text evidence="3">The sequence shown here is derived from an EMBL/GenBank/DDBJ whole genome shotgun (WGS) entry which is preliminary data.</text>
</comment>
<keyword evidence="1" id="KW-1133">Transmembrane helix</keyword>
<dbReference type="PANTHER" id="PTHR14550:SF2">
    <property type="entry name" value="TRANSMEMBRANE PROTEIN 109"/>
    <property type="match status" value="1"/>
</dbReference>
<feature type="transmembrane region" description="Helical" evidence="1">
    <location>
        <begin position="151"/>
        <end position="173"/>
    </location>
</feature>
<feature type="transmembrane region" description="Helical" evidence="1">
    <location>
        <begin position="109"/>
        <end position="131"/>
    </location>
</feature>
<keyword evidence="1" id="KW-0472">Membrane</keyword>
<dbReference type="AlphaFoldDB" id="A0A5C6MLN5"/>
<gene>
    <name evidence="3" type="ORF">D4764_09G0005770</name>
</gene>
<feature type="signal peptide" evidence="2">
    <location>
        <begin position="1"/>
        <end position="28"/>
    </location>
</feature>
<evidence type="ECO:0000313" key="4">
    <source>
        <dbReference type="Proteomes" id="UP000324091"/>
    </source>
</evidence>
<feature type="transmembrane region" description="Helical" evidence="1">
    <location>
        <begin position="221"/>
        <end position="238"/>
    </location>
</feature>
<feature type="chain" id="PRO_5022775399" description="Transmembrane protein 109" evidence="2">
    <location>
        <begin position="29"/>
        <end position="295"/>
    </location>
</feature>
<evidence type="ECO:0000313" key="3">
    <source>
        <dbReference type="EMBL" id="TWW55528.1"/>
    </source>
</evidence>
<protein>
    <recommendedName>
        <fullName evidence="5">Transmembrane protein 109</fullName>
    </recommendedName>
</protein>
<accession>A0A5C6MLN5</accession>
<dbReference type="Pfam" id="PF14965">
    <property type="entry name" value="BRI3BP"/>
    <property type="match status" value="1"/>
</dbReference>
<reference evidence="3 4" key="1">
    <citation type="submission" date="2019-04" db="EMBL/GenBank/DDBJ databases">
        <title>Chromosome genome assembly for Takifugu flavidus.</title>
        <authorList>
            <person name="Xiao S."/>
        </authorList>
    </citation>
    <scope>NUCLEOTIDE SEQUENCE [LARGE SCALE GENOMIC DNA]</scope>
    <source>
        <strain evidence="3">HTHZ2018</strain>
        <tissue evidence="3">Muscle</tissue>
    </source>
</reference>
<keyword evidence="4" id="KW-1185">Reference proteome</keyword>
<dbReference type="EMBL" id="RHFK02000022">
    <property type="protein sequence ID" value="TWW55528.1"/>
    <property type="molecule type" value="Genomic_DNA"/>
</dbReference>
<sequence length="295" mass="32146">MIFGASGRGGGAMARLFFTVTVAGLCLAVSWAGAQPQTEKAKPAEANPPVFTLGTLITGTYREIQRYAESAMGIGVIRSAVESAVLFLESLLGQENVYTMSMQNLEKAIHPPVFTLGTLITGTYLCASVLIRKQNKSPPFRQQFLEMVIRFLAEGAASGLNVIAVYLTEILRVTGFNVAVTLPLFTPEGVTAIAQWGLLALFGYWVLTMLLHLVICVVKRVLWVVKTVLVLWLFGLIVTDKNATADTTAVRLWGLVLGCVLLNLLKSDSEKICSVDNRLRNLEGRLKAVEKRKGE</sequence>
<dbReference type="Proteomes" id="UP000324091">
    <property type="component" value="Chromosome 9"/>
</dbReference>
<feature type="transmembrane region" description="Helical" evidence="1">
    <location>
        <begin position="250"/>
        <end position="265"/>
    </location>
</feature>